<dbReference type="FunFam" id="3.40.50.2000:FF:000056">
    <property type="entry name" value="Glycosyltransferase"/>
    <property type="match status" value="1"/>
</dbReference>
<comment type="caution">
    <text evidence="5">The sequence shown here is derived from an EMBL/GenBank/DDBJ whole genome shotgun (WGS) entry which is preliminary data.</text>
</comment>
<evidence type="ECO:0000313" key="5">
    <source>
        <dbReference type="EMBL" id="KAK4564499.1"/>
    </source>
</evidence>
<evidence type="ECO:0000256" key="3">
    <source>
        <dbReference type="RuleBase" id="RU003718"/>
    </source>
</evidence>
<dbReference type="InterPro" id="IPR050481">
    <property type="entry name" value="UDP-glycosyltransf_plant"/>
</dbReference>
<dbReference type="Pfam" id="PF00201">
    <property type="entry name" value="UDPGT"/>
    <property type="match status" value="1"/>
</dbReference>
<dbReference type="PANTHER" id="PTHR48048">
    <property type="entry name" value="GLYCOSYLTRANSFERASE"/>
    <property type="match status" value="1"/>
</dbReference>
<dbReference type="PROSITE" id="PS00375">
    <property type="entry name" value="UDPGT"/>
    <property type="match status" value="1"/>
</dbReference>
<dbReference type="InterPro" id="IPR002213">
    <property type="entry name" value="UDP_glucos_trans"/>
</dbReference>
<dbReference type="Gene3D" id="3.40.50.2000">
    <property type="entry name" value="Glycogen Phosphorylase B"/>
    <property type="match status" value="2"/>
</dbReference>
<comment type="similarity">
    <text evidence="1 3">Belongs to the UDP-glycosyltransferase family.</text>
</comment>
<proteinExistence type="inferred from homology"/>
<organism evidence="5 6">
    <name type="scientific">Quercus rubra</name>
    <name type="common">Northern red oak</name>
    <name type="synonym">Quercus borealis</name>
    <dbReference type="NCBI Taxonomy" id="3512"/>
    <lineage>
        <taxon>Eukaryota</taxon>
        <taxon>Viridiplantae</taxon>
        <taxon>Streptophyta</taxon>
        <taxon>Embryophyta</taxon>
        <taxon>Tracheophyta</taxon>
        <taxon>Spermatophyta</taxon>
        <taxon>Magnoliopsida</taxon>
        <taxon>eudicotyledons</taxon>
        <taxon>Gunneridae</taxon>
        <taxon>Pentapetalae</taxon>
        <taxon>rosids</taxon>
        <taxon>fabids</taxon>
        <taxon>Fagales</taxon>
        <taxon>Fagaceae</taxon>
        <taxon>Quercus</taxon>
    </lineage>
</organism>
<accession>A0AAN7IC35</accession>
<keyword evidence="3" id="KW-0328">Glycosyltransferase</keyword>
<evidence type="ECO:0000256" key="2">
    <source>
        <dbReference type="ARBA" id="ARBA00022679"/>
    </source>
</evidence>
<evidence type="ECO:0000313" key="6">
    <source>
        <dbReference type="Proteomes" id="UP001324115"/>
    </source>
</evidence>
<evidence type="ECO:0000256" key="4">
    <source>
        <dbReference type="RuleBase" id="RU362057"/>
    </source>
</evidence>
<keyword evidence="6" id="KW-1185">Reference proteome</keyword>
<keyword evidence="2 3" id="KW-0808">Transferase</keyword>
<protein>
    <recommendedName>
        <fullName evidence="4">Glycosyltransferase</fullName>
        <ecNumber evidence="4">2.4.1.-</ecNumber>
    </recommendedName>
</protein>
<dbReference type="SUPFAM" id="SSF53756">
    <property type="entry name" value="UDP-Glycosyltransferase/glycogen phosphorylase"/>
    <property type="match status" value="1"/>
</dbReference>
<dbReference type="AlphaFoldDB" id="A0AAN7IC35"/>
<evidence type="ECO:0000256" key="1">
    <source>
        <dbReference type="ARBA" id="ARBA00009995"/>
    </source>
</evidence>
<sequence length="462" mass="51267">MTKFEVVLIATPGFGNFVPIVEFAQRLIDHDPRFSATILIITMPGRPLLDTYIQSRVVTSATKIKFVHLPTVDHPSPDQSQIFVAHVSSLVEKQKPNVRQAITNLMGTELDSDSESNSVPQLAGLFVDMFCTSIIDVAKELDIPCYLYFASPASFLSFMLHLPILDTQLTTTELAELDTELVIPGFVNPVPPSVLPPVALKRDGFSCFLYHGRRYFETKGIIINTLQELEPHTLNSFSTSQMPRVYPIGPVLDLAGPAQWHPDQAHHQNILNWLDDQPLSSVVFLCFGSMGSFDVQQVREIAHGLERAGVRFLCLEEVLPNGFLERTVGIGLVCGWVSQVSILAHKAIGGFVSHCGWNSILESLWHAVPIATWPIYAEQQMNAFMMVKELGLAVEIRLDYKMGSRMVLEEEVEEGIKTLMDGDSEVRKKVKEMSQKAKMAVRENGSSCTSLGTLIDELANGV</sequence>
<dbReference type="PANTHER" id="PTHR48048:SF81">
    <property type="entry name" value="GLYCOSYLTRANSFERASE"/>
    <property type="match status" value="1"/>
</dbReference>
<dbReference type="InterPro" id="IPR035595">
    <property type="entry name" value="UDP_glycos_trans_CS"/>
</dbReference>
<dbReference type="GO" id="GO:0035251">
    <property type="term" value="F:UDP-glucosyltransferase activity"/>
    <property type="evidence" value="ECO:0007669"/>
    <property type="project" value="InterPro"/>
</dbReference>
<gene>
    <name evidence="5" type="ORF">RGQ29_006533</name>
</gene>
<dbReference type="Proteomes" id="UP001324115">
    <property type="component" value="Unassembled WGS sequence"/>
</dbReference>
<dbReference type="EMBL" id="JAXUIC010000011">
    <property type="protein sequence ID" value="KAK4564499.1"/>
    <property type="molecule type" value="Genomic_DNA"/>
</dbReference>
<dbReference type="EC" id="2.4.1.-" evidence="4"/>
<reference evidence="5 6" key="1">
    <citation type="journal article" date="2023" name="G3 (Bethesda)">
        <title>A haplotype-resolved chromosome-scale genome for Quercus rubra L. provides insights into the genetics of adaptive traits for red oak species.</title>
        <authorList>
            <person name="Kapoor B."/>
            <person name="Jenkins J."/>
            <person name="Schmutz J."/>
            <person name="Zhebentyayeva T."/>
            <person name="Kuelheim C."/>
            <person name="Coggeshall M."/>
            <person name="Heim C."/>
            <person name="Lasky J.R."/>
            <person name="Leites L."/>
            <person name="Islam-Faridi N."/>
            <person name="Romero-Severson J."/>
            <person name="DeLeo V.L."/>
            <person name="Lucas S.M."/>
            <person name="Lazic D."/>
            <person name="Gailing O."/>
            <person name="Carlson J."/>
            <person name="Staton M."/>
        </authorList>
    </citation>
    <scope>NUCLEOTIDE SEQUENCE [LARGE SCALE GENOMIC DNA]</scope>
    <source>
        <strain evidence="5">Pseudo-F2</strain>
    </source>
</reference>
<name>A0AAN7IC35_QUERU</name>
<dbReference type="CDD" id="cd03784">
    <property type="entry name" value="GT1_Gtf-like"/>
    <property type="match status" value="1"/>
</dbReference>